<comment type="catalytic activity">
    <reaction evidence="1 8">
        <text>1-(2-carboxyphenylamino)-1-deoxy-D-ribulose 5-phosphate + H(+) = (1S,2R)-1-C-(indol-3-yl)glycerol 3-phosphate + CO2 + H2O</text>
        <dbReference type="Rhea" id="RHEA:23476"/>
        <dbReference type="ChEBI" id="CHEBI:15377"/>
        <dbReference type="ChEBI" id="CHEBI:15378"/>
        <dbReference type="ChEBI" id="CHEBI:16526"/>
        <dbReference type="ChEBI" id="CHEBI:58613"/>
        <dbReference type="ChEBI" id="CHEBI:58866"/>
        <dbReference type="EC" id="4.1.1.48"/>
    </reaction>
</comment>
<evidence type="ECO:0000256" key="5">
    <source>
        <dbReference type="ARBA" id="ARBA00022822"/>
    </source>
</evidence>
<dbReference type="PANTHER" id="PTHR22854:SF2">
    <property type="entry name" value="INDOLE-3-GLYCEROL-PHOSPHATE SYNTHASE"/>
    <property type="match status" value="1"/>
</dbReference>
<dbReference type="Gene3D" id="3.20.20.70">
    <property type="entry name" value="Aldolase class I"/>
    <property type="match status" value="1"/>
</dbReference>
<dbReference type="GO" id="GO:0004425">
    <property type="term" value="F:indole-3-glycerol-phosphate synthase activity"/>
    <property type="evidence" value="ECO:0007669"/>
    <property type="project" value="UniProtKB-UniRule"/>
</dbReference>
<dbReference type="RefSeq" id="WP_099019384.1">
    <property type="nucleotide sequence ID" value="NZ_NIHB01000002.1"/>
</dbReference>
<dbReference type="InterPro" id="IPR011060">
    <property type="entry name" value="RibuloseP-bd_barrel"/>
</dbReference>
<evidence type="ECO:0000256" key="6">
    <source>
        <dbReference type="ARBA" id="ARBA00023141"/>
    </source>
</evidence>
<dbReference type="Pfam" id="PF00218">
    <property type="entry name" value="IGPS"/>
    <property type="match status" value="1"/>
</dbReference>
<sequence length="266" mass="29578">MSNVLDQIVATKKQEVAAGKQLHSISDLRTIAAQQTTPRGFFHAIENQVVKGDTAVIAEVKKASPSKGIIREDFNPVEIAQSYLMGGATCLSVLTDSNYFQGSDDYLSQVREVVGLPVLRKDFMIDPWQIFQSRALGADCILLIVACLTDELLIELNDLAMDLGMDVLMEVHDEEEMNRALATSAQLIGINNRNLKTFETSLSTSQNLRKMVDEKRIVVSESGIHTSEDIKFLQQQDIHSFLIGESLMRHNNPGEQLQKLMTGQVE</sequence>
<evidence type="ECO:0000256" key="4">
    <source>
        <dbReference type="ARBA" id="ARBA00022793"/>
    </source>
</evidence>
<name>A0A4R6XX59_9GAMM</name>
<dbReference type="NCBIfam" id="NF001373">
    <property type="entry name" value="PRK00278.1-6"/>
    <property type="match status" value="1"/>
</dbReference>
<keyword evidence="6 8" id="KW-0057">Aromatic amino acid biosynthesis</keyword>
<dbReference type="OrthoDB" id="9804217at2"/>
<dbReference type="NCBIfam" id="NF001377">
    <property type="entry name" value="PRK00278.2-4"/>
    <property type="match status" value="1"/>
</dbReference>
<accession>A0A4R6XX59</accession>
<comment type="similarity">
    <text evidence="8">Belongs to the TrpC family.</text>
</comment>
<comment type="caution">
    <text evidence="10">The sequence shown here is derived from an EMBL/GenBank/DDBJ whole genome shotgun (WGS) entry which is preliminary data.</text>
</comment>
<keyword evidence="3 8" id="KW-0028">Amino-acid biosynthesis</keyword>
<keyword evidence="11" id="KW-1185">Reference proteome</keyword>
<keyword evidence="5 8" id="KW-0822">Tryptophan biosynthesis</keyword>
<dbReference type="PANTHER" id="PTHR22854">
    <property type="entry name" value="TRYPTOPHAN BIOSYNTHESIS PROTEIN"/>
    <property type="match status" value="1"/>
</dbReference>
<dbReference type="InterPro" id="IPR013798">
    <property type="entry name" value="Indole-3-glycerol_P_synth_dom"/>
</dbReference>
<keyword evidence="4 8" id="KW-0210">Decarboxylase</keyword>
<dbReference type="InterPro" id="IPR045186">
    <property type="entry name" value="Indole-3-glycerol_P_synth"/>
</dbReference>
<dbReference type="NCBIfam" id="NF001370">
    <property type="entry name" value="PRK00278.1-2"/>
    <property type="match status" value="1"/>
</dbReference>
<evidence type="ECO:0000256" key="1">
    <source>
        <dbReference type="ARBA" id="ARBA00001633"/>
    </source>
</evidence>
<gene>
    <name evidence="8" type="primary">trpC</name>
    <name evidence="10" type="ORF">C8D91_1260</name>
</gene>
<evidence type="ECO:0000256" key="3">
    <source>
        <dbReference type="ARBA" id="ARBA00022605"/>
    </source>
</evidence>
<evidence type="ECO:0000256" key="8">
    <source>
        <dbReference type="HAMAP-Rule" id="MF_00134"/>
    </source>
</evidence>
<evidence type="ECO:0000313" key="10">
    <source>
        <dbReference type="EMBL" id="TDR22767.1"/>
    </source>
</evidence>
<dbReference type="PROSITE" id="PS00614">
    <property type="entry name" value="IGPS"/>
    <property type="match status" value="1"/>
</dbReference>
<evidence type="ECO:0000256" key="2">
    <source>
        <dbReference type="ARBA" id="ARBA00004696"/>
    </source>
</evidence>
<dbReference type="SUPFAM" id="SSF51366">
    <property type="entry name" value="Ribulose-phoshate binding barrel"/>
    <property type="match status" value="1"/>
</dbReference>
<dbReference type="EMBL" id="SNZB01000002">
    <property type="protein sequence ID" value="TDR22767.1"/>
    <property type="molecule type" value="Genomic_DNA"/>
</dbReference>
<keyword evidence="7 8" id="KW-0456">Lyase</keyword>
<organism evidence="10 11">
    <name type="scientific">Marinicella litoralis</name>
    <dbReference type="NCBI Taxonomy" id="644220"/>
    <lineage>
        <taxon>Bacteria</taxon>
        <taxon>Pseudomonadati</taxon>
        <taxon>Pseudomonadota</taxon>
        <taxon>Gammaproteobacteria</taxon>
        <taxon>Lysobacterales</taxon>
        <taxon>Marinicellaceae</taxon>
        <taxon>Marinicella</taxon>
    </lineage>
</organism>
<dbReference type="GO" id="GO:0004640">
    <property type="term" value="F:phosphoribosylanthranilate isomerase activity"/>
    <property type="evidence" value="ECO:0007669"/>
    <property type="project" value="TreeGrafter"/>
</dbReference>
<dbReference type="AlphaFoldDB" id="A0A4R6XX59"/>
<dbReference type="HAMAP" id="MF_00134_B">
    <property type="entry name" value="IGPS_B"/>
    <property type="match status" value="1"/>
</dbReference>
<dbReference type="UniPathway" id="UPA00035">
    <property type="reaction ID" value="UER00043"/>
</dbReference>
<evidence type="ECO:0000259" key="9">
    <source>
        <dbReference type="Pfam" id="PF00218"/>
    </source>
</evidence>
<dbReference type="InterPro" id="IPR013785">
    <property type="entry name" value="Aldolase_TIM"/>
</dbReference>
<comment type="pathway">
    <text evidence="2 8">Amino-acid biosynthesis; L-tryptophan biosynthesis; L-tryptophan from chorismate: step 4/5.</text>
</comment>
<dbReference type="InterPro" id="IPR001468">
    <property type="entry name" value="Indole-3-GlycerolPSynthase_CS"/>
</dbReference>
<dbReference type="CDD" id="cd00331">
    <property type="entry name" value="IGPS"/>
    <property type="match status" value="1"/>
</dbReference>
<feature type="domain" description="Indole-3-glycerol phosphate synthase" evidence="9">
    <location>
        <begin position="5"/>
        <end position="260"/>
    </location>
</feature>
<dbReference type="Proteomes" id="UP000295724">
    <property type="component" value="Unassembled WGS sequence"/>
</dbReference>
<evidence type="ECO:0000313" key="11">
    <source>
        <dbReference type="Proteomes" id="UP000295724"/>
    </source>
</evidence>
<evidence type="ECO:0000256" key="7">
    <source>
        <dbReference type="ARBA" id="ARBA00023239"/>
    </source>
</evidence>
<dbReference type="GO" id="GO:0000162">
    <property type="term" value="P:L-tryptophan biosynthetic process"/>
    <property type="evidence" value="ECO:0007669"/>
    <property type="project" value="UniProtKB-UniRule"/>
</dbReference>
<dbReference type="FunFam" id="3.20.20.70:FF:000024">
    <property type="entry name" value="Indole-3-glycerol phosphate synthase"/>
    <property type="match status" value="1"/>
</dbReference>
<protein>
    <recommendedName>
        <fullName evidence="8">Indole-3-glycerol phosphate synthase</fullName>
        <shortName evidence="8">IGPS</shortName>
        <ecNumber evidence="8">4.1.1.48</ecNumber>
    </recommendedName>
</protein>
<reference evidence="10 11" key="1">
    <citation type="submission" date="2019-03" db="EMBL/GenBank/DDBJ databases">
        <title>Genomic Encyclopedia of Type Strains, Phase IV (KMG-IV): sequencing the most valuable type-strain genomes for metagenomic binning, comparative biology and taxonomic classification.</title>
        <authorList>
            <person name="Goeker M."/>
        </authorList>
    </citation>
    <scope>NUCLEOTIDE SEQUENCE [LARGE SCALE GENOMIC DNA]</scope>
    <source>
        <strain evidence="10 11">DSM 25488</strain>
    </source>
</reference>
<dbReference type="EC" id="4.1.1.48" evidence="8"/>
<proteinExistence type="inferred from homology"/>